<dbReference type="Proteomes" id="UP001229486">
    <property type="component" value="Unassembled WGS sequence"/>
</dbReference>
<dbReference type="AlphaFoldDB" id="A0AB73INN8"/>
<comment type="caution">
    <text evidence="1">The sequence shown here is derived from an EMBL/GenBank/DDBJ whole genome shotgun (WGS) entry which is preliminary data.</text>
</comment>
<sequence>MTAWTDNKFILIHTPLSQVAEELNRYSGRQIRGDSLAGDLRVSGVFSTSDPRDILSLLPSVVPVTVNFHADGTVTISFHNPQRMLSPQSAHRKEKTYK</sequence>
<evidence type="ECO:0000313" key="2">
    <source>
        <dbReference type="Proteomes" id="UP001229486"/>
    </source>
</evidence>
<dbReference type="Gene3D" id="3.55.50.30">
    <property type="match status" value="1"/>
</dbReference>
<evidence type="ECO:0000313" key="1">
    <source>
        <dbReference type="EMBL" id="MDP9651586.1"/>
    </source>
</evidence>
<name>A0AB73INN8_9BURK</name>
<dbReference type="EMBL" id="JAURTK010000023">
    <property type="protein sequence ID" value="MDP9651586.1"/>
    <property type="molecule type" value="Genomic_DNA"/>
</dbReference>
<proteinExistence type="predicted"/>
<reference evidence="1" key="1">
    <citation type="submission" date="2023-07" db="EMBL/GenBank/DDBJ databases">
        <title>Sorghum-associated microbial communities from plants grown in Nebraska, USA.</title>
        <authorList>
            <person name="Schachtman D."/>
        </authorList>
    </citation>
    <scope>NUCLEOTIDE SEQUENCE</scope>
    <source>
        <strain evidence="1">DS1061</strain>
    </source>
</reference>
<protein>
    <submittedName>
        <fullName evidence="1">Ferric-dicitrate binding protein FerR (Iron transport regulator)</fullName>
    </submittedName>
</protein>
<accession>A0AB73INN8</accession>
<organism evidence="1 2">
    <name type="scientific">Paraburkholderia caledonica</name>
    <dbReference type="NCBI Taxonomy" id="134536"/>
    <lineage>
        <taxon>Bacteria</taxon>
        <taxon>Pseudomonadati</taxon>
        <taxon>Pseudomonadota</taxon>
        <taxon>Betaproteobacteria</taxon>
        <taxon>Burkholderiales</taxon>
        <taxon>Burkholderiaceae</taxon>
        <taxon>Paraburkholderia</taxon>
    </lineage>
</organism>
<gene>
    <name evidence="1" type="ORF">J2793_007061</name>
</gene>